<keyword evidence="2" id="KW-1185">Reference proteome</keyword>
<name>A0ABM7GIH3_9GAMM</name>
<evidence type="ECO:0000313" key="1">
    <source>
        <dbReference type="EMBL" id="BBI50434.1"/>
    </source>
</evidence>
<reference evidence="2" key="1">
    <citation type="journal article" date="2019" name="Microbiol. Resour. Announc.">
        <title>Complete Genome Sequence of Halomonas olivaria, a Moderately Halophilic Bacterium Isolated from Olive Processing Effluents, Obtained by Nanopore Sequencing.</title>
        <authorList>
            <person name="Nagata S."/>
            <person name="Ii K.M."/>
            <person name="Tsukimi T."/>
            <person name="Miura M.C."/>
            <person name="Galipon J."/>
            <person name="Arakawa K."/>
        </authorList>
    </citation>
    <scope>NUCLEOTIDE SEQUENCE [LARGE SCALE GENOMIC DNA]</scope>
    <source>
        <strain evidence="2">TYRC17</strain>
    </source>
</reference>
<sequence length="91" mass="9659">MNPLPLKGVDAAFSANPGDLHQNGFVRTDTPKPCPGANEGLHIGACHEFPSQRIIIPQAIRHAFRIVEGPSLGHGALAHILNISLIIQGEP</sequence>
<organism evidence="1 2">
    <name type="scientific">Vreelandella olivaria</name>
    <dbReference type="NCBI Taxonomy" id="390919"/>
    <lineage>
        <taxon>Bacteria</taxon>
        <taxon>Pseudomonadati</taxon>
        <taxon>Pseudomonadota</taxon>
        <taxon>Gammaproteobacteria</taxon>
        <taxon>Oceanospirillales</taxon>
        <taxon>Halomonadaceae</taxon>
        <taxon>Vreelandella</taxon>
    </lineage>
</organism>
<proteinExistence type="predicted"/>
<dbReference type="EMBL" id="AP019416">
    <property type="protein sequence ID" value="BBI50434.1"/>
    <property type="molecule type" value="Genomic_DNA"/>
</dbReference>
<protein>
    <submittedName>
        <fullName evidence="1">Uncharacterized protein</fullName>
    </submittedName>
</protein>
<dbReference type="Proteomes" id="UP000289555">
    <property type="component" value="Chromosome"/>
</dbReference>
<gene>
    <name evidence="1" type="ORF">HORIV_28550</name>
</gene>
<accession>A0ABM7GIH3</accession>
<evidence type="ECO:0000313" key="2">
    <source>
        <dbReference type="Proteomes" id="UP000289555"/>
    </source>
</evidence>